<dbReference type="Proteomes" id="UP000824238">
    <property type="component" value="Unassembled WGS sequence"/>
</dbReference>
<evidence type="ECO:0000313" key="2">
    <source>
        <dbReference type="Proteomes" id="UP000824238"/>
    </source>
</evidence>
<dbReference type="PANTHER" id="PTHR35868:SF3">
    <property type="entry name" value="DUF2804 DOMAIN-CONTAINING PROTEIN"/>
    <property type="match status" value="1"/>
</dbReference>
<dbReference type="InterPro" id="IPR021243">
    <property type="entry name" value="DUF2804"/>
</dbReference>
<reference evidence="1" key="2">
    <citation type="journal article" date="2021" name="PeerJ">
        <title>Extensive microbial diversity within the chicken gut microbiome revealed by metagenomics and culture.</title>
        <authorList>
            <person name="Gilroy R."/>
            <person name="Ravi A."/>
            <person name="Getino M."/>
            <person name="Pursley I."/>
            <person name="Horton D.L."/>
            <person name="Alikhan N.F."/>
            <person name="Baker D."/>
            <person name="Gharbi K."/>
            <person name="Hall N."/>
            <person name="Watson M."/>
            <person name="Adriaenssens E.M."/>
            <person name="Foster-Nyarko E."/>
            <person name="Jarju S."/>
            <person name="Secka A."/>
            <person name="Antonio M."/>
            <person name="Oren A."/>
            <person name="Chaudhuri R.R."/>
            <person name="La Ragione R."/>
            <person name="Hildebrand F."/>
            <person name="Pallen M.J."/>
        </authorList>
    </citation>
    <scope>NUCLEOTIDE SEQUENCE</scope>
    <source>
        <strain evidence="1">ChiGjej3B3-7149</strain>
    </source>
</reference>
<proteinExistence type="predicted"/>
<evidence type="ECO:0000313" key="1">
    <source>
        <dbReference type="EMBL" id="HIR55783.1"/>
    </source>
</evidence>
<protein>
    <submittedName>
        <fullName evidence="1">DUF2804 domain-containing protein</fullName>
    </submittedName>
</protein>
<gene>
    <name evidence="1" type="ORF">IAD36_09350</name>
</gene>
<dbReference type="PANTHER" id="PTHR35868">
    <property type="entry name" value="DUF2804 DOMAIN-CONTAINING PROTEIN-RELATED"/>
    <property type="match status" value="1"/>
</dbReference>
<accession>A0A9D1DN11</accession>
<reference evidence="1" key="1">
    <citation type="submission" date="2020-10" db="EMBL/GenBank/DDBJ databases">
        <authorList>
            <person name="Gilroy R."/>
        </authorList>
    </citation>
    <scope>NUCLEOTIDE SEQUENCE</scope>
    <source>
        <strain evidence="1">ChiGjej3B3-7149</strain>
    </source>
</reference>
<comment type="caution">
    <text evidence="1">The sequence shown here is derived from an EMBL/GenBank/DDBJ whole genome shotgun (WGS) entry which is preliminary data.</text>
</comment>
<dbReference type="Pfam" id="PF10974">
    <property type="entry name" value="DUF2804"/>
    <property type="match status" value="1"/>
</dbReference>
<sequence>MRQHEITRARPLLDSRGNIAEPGYAKRLLPVYRRADVKAPAYRIKEWDYYLVNNGRYALALTVADNGYMGMDSISFLDFENHWQQTLSPMCAFPMGRRKLPESSQTGDVAVSGKGYELAFRHTSEGRLLLFKMENFASGRPIEGRVLLTEEPEESMVICTPFHKRGHFYFNQKINCLRASGWVSVRGQRREFEPETAFAVLDWGRGVWTYHNTWYWGSASGLAEGETFGWNIGYGFGDTSVATENMLFFAGKAHKLGRVTFNIPRRGGELDYMSPWTFSSDDSRFEMDFRPVLDRAACTDFRLLKSDQHQVFGRFTGTAVLDGGRRIRVKDFPGFAERVENKW</sequence>
<organism evidence="1 2">
    <name type="scientific">Candidatus Scatomorpha intestinigallinarum</name>
    <dbReference type="NCBI Taxonomy" id="2840923"/>
    <lineage>
        <taxon>Bacteria</taxon>
        <taxon>Bacillati</taxon>
        <taxon>Bacillota</taxon>
        <taxon>Clostridia</taxon>
        <taxon>Eubacteriales</taxon>
        <taxon>Candidatus Scatomorpha</taxon>
    </lineage>
</organism>
<name>A0A9D1DN11_9FIRM</name>
<dbReference type="EMBL" id="DVHH01000226">
    <property type="protein sequence ID" value="HIR55783.1"/>
    <property type="molecule type" value="Genomic_DNA"/>
</dbReference>
<dbReference type="AlphaFoldDB" id="A0A9D1DN11"/>